<dbReference type="Pfam" id="PF07549">
    <property type="entry name" value="Sec_GG"/>
    <property type="match status" value="1"/>
</dbReference>
<dbReference type="Proteomes" id="UP000305202">
    <property type="component" value="Unassembled WGS sequence"/>
</dbReference>
<organism evidence="14 15">
    <name type="scientific">Martelella alba</name>
    <dbReference type="NCBI Taxonomy" id="2590451"/>
    <lineage>
        <taxon>Bacteria</taxon>
        <taxon>Pseudomonadati</taxon>
        <taxon>Pseudomonadota</taxon>
        <taxon>Alphaproteobacteria</taxon>
        <taxon>Hyphomicrobiales</taxon>
        <taxon>Aurantimonadaceae</taxon>
        <taxon>Martelella</taxon>
    </lineage>
</organism>
<dbReference type="InterPro" id="IPR048631">
    <property type="entry name" value="SecD_1st"/>
</dbReference>
<feature type="domain" description="Protein translocase subunit SecDF P1" evidence="12">
    <location>
        <begin position="227"/>
        <end position="285"/>
    </location>
</feature>
<reference evidence="14 15" key="1">
    <citation type="submission" date="2019-04" db="EMBL/GenBank/DDBJ databases">
        <authorList>
            <person name="Li M."/>
            <person name="Gao C."/>
        </authorList>
    </citation>
    <scope>NUCLEOTIDE SEQUENCE [LARGE SCALE GENOMIC DNA]</scope>
    <source>
        <strain evidence="14 15">BGMRC 2031</strain>
    </source>
</reference>
<feature type="transmembrane region" description="Helical" evidence="9">
    <location>
        <begin position="503"/>
        <end position="524"/>
    </location>
</feature>
<evidence type="ECO:0000313" key="15">
    <source>
        <dbReference type="Proteomes" id="UP000305202"/>
    </source>
</evidence>
<dbReference type="HAMAP" id="MF_01463_B">
    <property type="entry name" value="SecD_B"/>
    <property type="match status" value="1"/>
</dbReference>
<evidence type="ECO:0000256" key="7">
    <source>
        <dbReference type="ARBA" id="ARBA00023010"/>
    </source>
</evidence>
<evidence type="ECO:0000259" key="10">
    <source>
        <dbReference type="Pfam" id="PF02355"/>
    </source>
</evidence>
<dbReference type="InterPro" id="IPR048634">
    <property type="entry name" value="SecD_SecF_C"/>
</dbReference>
<feature type="domain" description="SecD export protein N-terminal TM" evidence="11">
    <location>
        <begin position="2"/>
        <end position="103"/>
    </location>
</feature>
<proteinExistence type="inferred from homology"/>
<feature type="domain" description="SecDF P1 head subdomain" evidence="13">
    <location>
        <begin position="304"/>
        <end position="431"/>
    </location>
</feature>
<keyword evidence="7 9" id="KW-0811">Translocation</keyword>
<comment type="subcellular location">
    <subcellularLocation>
        <location evidence="1 9">Cell membrane</location>
        <topology evidence="1 9">Multi-pass membrane protein</topology>
    </subcellularLocation>
</comment>
<evidence type="ECO:0000256" key="9">
    <source>
        <dbReference type="HAMAP-Rule" id="MF_01463"/>
    </source>
</evidence>
<dbReference type="RefSeq" id="WP_136990159.1">
    <property type="nucleotide sequence ID" value="NZ_SZPQ01000014.1"/>
</dbReference>
<comment type="caution">
    <text evidence="9">Lacks conserved residue(s) required for the propagation of feature annotation.</text>
</comment>
<dbReference type="Gene3D" id="3.30.70.3400">
    <property type="match status" value="2"/>
</dbReference>
<keyword evidence="8 9" id="KW-0472">Membrane</keyword>
<name>A0ABY2SM26_9HYPH</name>
<dbReference type="Pfam" id="PF21760">
    <property type="entry name" value="SecD_1st"/>
    <property type="match status" value="1"/>
</dbReference>
<feature type="domain" description="Protein export membrane protein SecD/SecF C-terminal" evidence="10">
    <location>
        <begin position="433"/>
        <end position="601"/>
    </location>
</feature>
<dbReference type="Gene3D" id="1.20.1640.10">
    <property type="entry name" value="Multidrug efflux transporter AcrB transmembrane domain"/>
    <property type="match status" value="1"/>
</dbReference>
<evidence type="ECO:0000259" key="13">
    <source>
        <dbReference type="Pfam" id="PF22599"/>
    </source>
</evidence>
<gene>
    <name evidence="9 14" type="primary">secD</name>
    <name evidence="14" type="ORF">FCN80_10755</name>
</gene>
<accession>A0ABY2SM26</accession>
<dbReference type="Gene3D" id="3.30.70.260">
    <property type="match status" value="1"/>
</dbReference>
<dbReference type="InterPro" id="IPR055344">
    <property type="entry name" value="SecD_SecF_C_bact"/>
</dbReference>
<keyword evidence="5 9" id="KW-0653">Protein transport</keyword>
<evidence type="ECO:0000256" key="4">
    <source>
        <dbReference type="ARBA" id="ARBA00022692"/>
    </source>
</evidence>
<dbReference type="Pfam" id="PF22599">
    <property type="entry name" value="SecDF_P1_head"/>
    <property type="match status" value="1"/>
</dbReference>
<feature type="transmembrane region" description="Helical" evidence="9">
    <location>
        <begin position="577"/>
        <end position="605"/>
    </location>
</feature>
<comment type="similarity">
    <text evidence="9">Belongs to the SecD/SecF family. SecD subfamily.</text>
</comment>
<comment type="caution">
    <text evidence="14">The sequence shown here is derived from an EMBL/GenBank/DDBJ whole genome shotgun (WGS) entry which is preliminary data.</text>
</comment>
<evidence type="ECO:0000256" key="8">
    <source>
        <dbReference type="ARBA" id="ARBA00023136"/>
    </source>
</evidence>
<evidence type="ECO:0000256" key="1">
    <source>
        <dbReference type="ARBA" id="ARBA00004651"/>
    </source>
</evidence>
<dbReference type="InterPro" id="IPR027398">
    <property type="entry name" value="SecD-TM"/>
</dbReference>
<comment type="function">
    <text evidence="9">Part of the Sec protein translocase complex. Interacts with the SecYEG preprotein conducting channel. SecDF uses the proton motive force (PMF) to complete protein translocation after the ATP-dependent function of SecA.</text>
</comment>
<comment type="subunit">
    <text evidence="9">Forms a complex with SecF. Part of the essential Sec protein translocation apparatus which comprises SecA, SecYEG and auxiliary proteins SecDF-YajC and YidC.</text>
</comment>
<dbReference type="InterPro" id="IPR022813">
    <property type="entry name" value="SecD/SecF_arch_bac"/>
</dbReference>
<protein>
    <recommendedName>
        <fullName evidence="9">Protein translocase subunit SecD</fullName>
    </recommendedName>
</protein>
<dbReference type="InterPro" id="IPR022646">
    <property type="entry name" value="SecD/SecF_CS"/>
</dbReference>
<evidence type="ECO:0000256" key="5">
    <source>
        <dbReference type="ARBA" id="ARBA00022927"/>
    </source>
</evidence>
<evidence type="ECO:0000259" key="11">
    <source>
        <dbReference type="Pfam" id="PF13721"/>
    </source>
</evidence>
<dbReference type="PANTHER" id="PTHR30081">
    <property type="entry name" value="PROTEIN-EXPORT MEMBRANE PROTEIN SEC"/>
    <property type="match status" value="1"/>
</dbReference>
<dbReference type="NCBIfam" id="TIGR01129">
    <property type="entry name" value="secD"/>
    <property type="match status" value="1"/>
</dbReference>
<evidence type="ECO:0000313" key="14">
    <source>
        <dbReference type="EMBL" id="TKI06312.1"/>
    </source>
</evidence>
<feature type="transmembrane region" description="Helical" evidence="9">
    <location>
        <begin position="545"/>
        <end position="571"/>
    </location>
</feature>
<keyword evidence="3 9" id="KW-1003">Cell membrane</keyword>
<dbReference type="InterPro" id="IPR054384">
    <property type="entry name" value="SecDF_P1_head"/>
</dbReference>
<keyword evidence="2 9" id="KW-0813">Transport</keyword>
<dbReference type="InterPro" id="IPR005791">
    <property type="entry name" value="SecD"/>
</dbReference>
<keyword evidence="15" id="KW-1185">Reference proteome</keyword>
<keyword evidence="4 9" id="KW-0812">Transmembrane</keyword>
<dbReference type="Pfam" id="PF02355">
    <property type="entry name" value="SecD_SecF_C"/>
    <property type="match status" value="1"/>
</dbReference>
<feature type="transmembrane region" description="Helical" evidence="9">
    <location>
        <begin position="478"/>
        <end position="497"/>
    </location>
</feature>
<dbReference type="SUPFAM" id="SSF82866">
    <property type="entry name" value="Multidrug efflux transporter AcrB transmembrane domain"/>
    <property type="match status" value="1"/>
</dbReference>
<feature type="transmembrane region" description="Helical" evidence="9">
    <location>
        <begin position="453"/>
        <end position="471"/>
    </location>
</feature>
<evidence type="ECO:0000259" key="12">
    <source>
        <dbReference type="Pfam" id="PF21760"/>
    </source>
</evidence>
<evidence type="ECO:0000256" key="6">
    <source>
        <dbReference type="ARBA" id="ARBA00022989"/>
    </source>
</evidence>
<dbReference type="NCBIfam" id="TIGR00916">
    <property type="entry name" value="2A0604s01"/>
    <property type="match status" value="1"/>
</dbReference>
<dbReference type="Gene3D" id="3.30.1360.200">
    <property type="match status" value="1"/>
</dbReference>
<evidence type="ECO:0000256" key="2">
    <source>
        <dbReference type="ARBA" id="ARBA00022448"/>
    </source>
</evidence>
<keyword evidence="6 9" id="KW-1133">Transmembrane helix</keyword>
<sequence>MLNRYPLWKYIMIILALLVGLLYALPNLYGEDPAVQITGARGAAASEATLVQIQNILKEQHITSKSITLENGAILARFPNPDVQLHAREVLLNALGENYVVALNLAPATPFWLSAVGAEPMKLGLDLRGGVHFLMEVDMDTALGKLQEQTMDSLRGDLRDKGIPYATVRKSDNYGAEVTFRDGATRDQAISYLSPRHRDLVISSVGDNALRAVMTDARLREAREYAVQQNITILRNRVNQLGVAEPLVQRQGADRIVVELPGIQDTARAKEILGATATLEFRLVNTTVDRAAAAAGRVPGDSEVKYTRDGQPVVLYKRVILTGDHITDSTSSSDEYNRPQVNISLDSTGGNAMSNFTKDNIGKPMATLFVEYKDSGKKDAKGRAILVKQEEVINVATIQSRLGNSFRITGIDNPNEARQLSLLLRAGALIAPIQIVEERTIGPTLGMQNITQGLEACLWGLVASIVFMVVWYRKFGMIATTALIANLVLIVGIMSLLPGATLTMPGIAGIVLTLAVAVDANVLINERIKEELRNGRTVQQAIHEGYKGAFSSIVDANITTLITAIILYSVGTGSIKGFAITTAIGVATSMFTAIVGTRAIVNLLYGGKRISKLSI</sequence>
<evidence type="ECO:0000256" key="3">
    <source>
        <dbReference type="ARBA" id="ARBA00022475"/>
    </source>
</evidence>
<dbReference type="PANTHER" id="PTHR30081:SF1">
    <property type="entry name" value="PROTEIN TRANSLOCASE SUBUNIT SECD"/>
    <property type="match status" value="1"/>
</dbReference>
<dbReference type="EMBL" id="SZPQ01000014">
    <property type="protein sequence ID" value="TKI06312.1"/>
    <property type="molecule type" value="Genomic_DNA"/>
</dbReference>
<dbReference type="Pfam" id="PF13721">
    <property type="entry name" value="SecD-TM1"/>
    <property type="match status" value="1"/>
</dbReference>